<dbReference type="InterPro" id="IPR010998">
    <property type="entry name" value="Integrase_recombinase_N"/>
</dbReference>
<dbReference type="EMBL" id="LGRX02027938">
    <property type="protein sequence ID" value="KAK3248601.1"/>
    <property type="molecule type" value="Genomic_DNA"/>
</dbReference>
<feature type="region of interest" description="Disordered" evidence="2">
    <location>
        <begin position="1"/>
        <end position="25"/>
    </location>
</feature>
<protein>
    <recommendedName>
        <fullName evidence="5">Integrase</fullName>
    </recommendedName>
</protein>
<name>A0AAE0F1H4_9CHLO</name>
<dbReference type="SUPFAM" id="SSF47823">
    <property type="entry name" value="lambda integrase-like, N-terminal domain"/>
    <property type="match status" value="1"/>
</dbReference>
<keyword evidence="1" id="KW-0238">DNA-binding</keyword>
<dbReference type="AlphaFoldDB" id="A0AAE0F1H4"/>
<gene>
    <name evidence="3" type="ORF">CYMTET_41942</name>
</gene>
<evidence type="ECO:0000256" key="2">
    <source>
        <dbReference type="SAM" id="MobiDB-lite"/>
    </source>
</evidence>
<evidence type="ECO:0000313" key="3">
    <source>
        <dbReference type="EMBL" id="KAK3248601.1"/>
    </source>
</evidence>
<feature type="compositionally biased region" description="Polar residues" evidence="2">
    <location>
        <begin position="1"/>
        <end position="19"/>
    </location>
</feature>
<dbReference type="Gene3D" id="1.10.150.130">
    <property type="match status" value="1"/>
</dbReference>
<comment type="caution">
    <text evidence="3">The sequence shown here is derived from an EMBL/GenBank/DDBJ whole genome shotgun (WGS) entry which is preliminary data.</text>
</comment>
<dbReference type="Proteomes" id="UP001190700">
    <property type="component" value="Unassembled WGS sequence"/>
</dbReference>
<evidence type="ECO:0000313" key="4">
    <source>
        <dbReference type="Proteomes" id="UP001190700"/>
    </source>
</evidence>
<keyword evidence="4" id="KW-1185">Reference proteome</keyword>
<evidence type="ECO:0000256" key="1">
    <source>
        <dbReference type="ARBA" id="ARBA00023125"/>
    </source>
</evidence>
<evidence type="ECO:0008006" key="5">
    <source>
        <dbReference type="Google" id="ProtNLM"/>
    </source>
</evidence>
<sequence>MCSTLTSNEASQPARSLPSNGGVGMETADAWNSALHECWQGEGREWLPASEETARLHVASLLSAGKMRAASMQRYLSANDNYHEAMGIEGPSKGRAVTRFLKGMAALQAKAAAAVGETRTERKWLPAAWSTEVDPTDQWADSYWRLPRERASSSGWDTTLTIEWLQLALGSVGCVPQEGGHFSAHSNRKGTATCARAVGVMLEKACSLGGWPQLSSAVQAYIDLTAVPAQAMRRSRPSGHKARGASEDEVNEELETALAIFHAEEGAVRPEV</sequence>
<proteinExistence type="predicted"/>
<accession>A0AAE0F1H4</accession>
<reference evidence="3 4" key="1">
    <citation type="journal article" date="2015" name="Genome Biol. Evol.">
        <title>Comparative Genomics of a Bacterivorous Green Alga Reveals Evolutionary Causalities and Consequences of Phago-Mixotrophic Mode of Nutrition.</title>
        <authorList>
            <person name="Burns J.A."/>
            <person name="Paasch A."/>
            <person name="Narechania A."/>
            <person name="Kim E."/>
        </authorList>
    </citation>
    <scope>NUCLEOTIDE SEQUENCE [LARGE SCALE GENOMIC DNA]</scope>
    <source>
        <strain evidence="3 4">PLY_AMNH</strain>
    </source>
</reference>
<dbReference type="GO" id="GO:0003677">
    <property type="term" value="F:DNA binding"/>
    <property type="evidence" value="ECO:0007669"/>
    <property type="project" value="UniProtKB-KW"/>
</dbReference>
<organism evidence="3 4">
    <name type="scientific">Cymbomonas tetramitiformis</name>
    <dbReference type="NCBI Taxonomy" id="36881"/>
    <lineage>
        <taxon>Eukaryota</taxon>
        <taxon>Viridiplantae</taxon>
        <taxon>Chlorophyta</taxon>
        <taxon>Pyramimonadophyceae</taxon>
        <taxon>Pyramimonadales</taxon>
        <taxon>Pyramimonadaceae</taxon>
        <taxon>Cymbomonas</taxon>
    </lineage>
</organism>